<dbReference type="AlphaFoldDB" id="A0AA35D643"/>
<dbReference type="Proteomes" id="UP000834458">
    <property type="component" value="Unassembled WGS sequence"/>
</dbReference>
<reference evidence="2" key="1">
    <citation type="submission" date="2020-05" db="EMBL/GenBank/DDBJ databases">
        <authorList>
            <person name="Delgado-Blas J."/>
        </authorList>
    </citation>
    <scope>NUCLEOTIDE SEQUENCE</scope>
    <source>
        <strain evidence="2">BB1454</strain>
    </source>
</reference>
<organism evidence="2 3">
    <name type="scientific">Comamonas aquatica</name>
    <dbReference type="NCBI Taxonomy" id="225991"/>
    <lineage>
        <taxon>Bacteria</taxon>
        <taxon>Pseudomonadati</taxon>
        <taxon>Pseudomonadota</taxon>
        <taxon>Betaproteobacteria</taxon>
        <taxon>Burkholderiales</taxon>
        <taxon>Comamonadaceae</taxon>
        <taxon>Comamonas</taxon>
    </lineage>
</organism>
<dbReference type="EMBL" id="CAHPSC010000012">
    <property type="protein sequence ID" value="CAB5676704.1"/>
    <property type="molecule type" value="Genomic_DNA"/>
</dbReference>
<evidence type="ECO:0000313" key="3">
    <source>
        <dbReference type="Proteomes" id="UP000834458"/>
    </source>
</evidence>
<accession>A0AA35D643</accession>
<name>A0AA35D643_9BURK</name>
<protein>
    <submittedName>
        <fullName evidence="2">Uncharacterized protein</fullName>
    </submittedName>
</protein>
<evidence type="ECO:0000313" key="2">
    <source>
        <dbReference type="EMBL" id="CAB5676704.1"/>
    </source>
</evidence>
<feature type="coiled-coil region" evidence="1">
    <location>
        <begin position="37"/>
        <end position="114"/>
    </location>
</feature>
<sequence length="236" mass="26231">MSHQIESEIAIARKELDALIAAFEQRIPEFQKVQQACTAALERKEALGRKLDELNAEVEGATADFKAEFEAANYERTSAVKKTLNRKNDALSMVEELTEAMQKVERQIPLLRMEGGPEARHLRHAHSAIKKAYAKLRMLEAIATVPQEFKDALLLATEQFSEDRELDFVWRGLADAAKAAGVLPAVPIEPLSVVPFTHEDFNWTPAQVHKARASLLAGAAPDTIKPERVVDLSRAI</sequence>
<evidence type="ECO:0000256" key="1">
    <source>
        <dbReference type="SAM" id="Coils"/>
    </source>
</evidence>
<gene>
    <name evidence="2" type="ORF">GHA_01164</name>
</gene>
<comment type="caution">
    <text evidence="2">The sequence shown here is derived from an EMBL/GenBank/DDBJ whole genome shotgun (WGS) entry which is preliminary data.</text>
</comment>
<proteinExistence type="predicted"/>
<keyword evidence="1" id="KW-0175">Coiled coil</keyword>
<dbReference type="RefSeq" id="WP_234687459.1">
    <property type="nucleotide sequence ID" value="NZ_CAHPSC010000012.1"/>
</dbReference>